<feature type="domain" description="Cyclin-like" evidence="3">
    <location>
        <begin position="120"/>
        <end position="201"/>
    </location>
</feature>
<dbReference type="Pfam" id="PF00382">
    <property type="entry name" value="TFIIB"/>
    <property type="match status" value="2"/>
</dbReference>
<dbReference type="Gene3D" id="1.10.472.10">
    <property type="entry name" value="Cyclin-like"/>
    <property type="match status" value="1"/>
</dbReference>
<protein>
    <submittedName>
        <fullName evidence="4">Transcription factor TFIIB cyclin-related protein</fullName>
    </submittedName>
</protein>
<feature type="domain" description="Cyclin-like" evidence="3">
    <location>
        <begin position="214"/>
        <end position="295"/>
    </location>
</feature>
<dbReference type="RefSeq" id="WP_014965303.1">
    <property type="nucleotide sequence ID" value="NC_018656.1"/>
</dbReference>
<evidence type="ECO:0000313" key="5">
    <source>
        <dbReference type="Proteomes" id="UP000006100"/>
    </source>
</evidence>
<dbReference type="InterPro" id="IPR013150">
    <property type="entry name" value="TFIIB_cyclin"/>
</dbReference>
<dbReference type="GeneID" id="13696923"/>
<dbReference type="GO" id="GO:0070897">
    <property type="term" value="P:transcription preinitiation complex assembly"/>
    <property type="evidence" value="ECO:0007669"/>
    <property type="project" value="InterPro"/>
</dbReference>
<gene>
    <name evidence="4" type="ORF">NSED_05650</name>
</gene>
<dbReference type="GO" id="GO:0017025">
    <property type="term" value="F:TBP-class protein binding"/>
    <property type="evidence" value="ECO:0007669"/>
    <property type="project" value="InterPro"/>
</dbReference>
<name>K0BD10_9ARCH</name>
<dbReference type="KEGG" id="nir:NSED_05650"/>
<dbReference type="SUPFAM" id="SSF57783">
    <property type="entry name" value="Zinc beta-ribbon"/>
    <property type="match status" value="1"/>
</dbReference>
<dbReference type="InterPro" id="IPR036915">
    <property type="entry name" value="Cyclin-like_sf"/>
</dbReference>
<evidence type="ECO:0000259" key="3">
    <source>
        <dbReference type="SMART" id="SM00385"/>
    </source>
</evidence>
<dbReference type="OrthoDB" id="7429at2157"/>
<reference evidence="4 5" key="1">
    <citation type="journal article" date="2012" name="J. Bacteriol.">
        <title>Draft Genome Sequence of an Ammonia-Oxidizing Archaeon, "Candidatus Nitrosopumilus sediminis" AR2, from Svalbard in the Arctic Circle.</title>
        <authorList>
            <person name="Park S.J."/>
            <person name="Kim J.G."/>
            <person name="Jung M.Y."/>
            <person name="Kim S.J."/>
            <person name="Cha I.T."/>
            <person name="Ghai R."/>
            <person name="Martin-Cuadrado A.B."/>
            <person name="Rodriguez-Valera F."/>
            <person name="Rhee S.K."/>
        </authorList>
    </citation>
    <scope>NUCLEOTIDE SEQUENCE [LARGE SCALE GENOMIC DNA]</scope>
    <source>
        <strain evidence="4 5">AR2</strain>
    </source>
</reference>
<dbReference type="InterPro" id="IPR000812">
    <property type="entry name" value="TFIIB"/>
</dbReference>
<dbReference type="SUPFAM" id="SSF47954">
    <property type="entry name" value="Cyclin-like"/>
    <property type="match status" value="2"/>
</dbReference>
<dbReference type="SMART" id="SM00385">
    <property type="entry name" value="CYCLIN"/>
    <property type="match status" value="2"/>
</dbReference>
<dbReference type="EMBL" id="CP003843">
    <property type="protein sequence ID" value="AFS82932.1"/>
    <property type="molecule type" value="Genomic_DNA"/>
</dbReference>
<dbReference type="eggNOG" id="arCOG01981">
    <property type="taxonomic scope" value="Archaea"/>
</dbReference>
<dbReference type="Proteomes" id="UP000006100">
    <property type="component" value="Chromosome"/>
</dbReference>
<organism evidence="4 5">
    <name type="scientific">Candidatus Nitrosopumilus sediminis</name>
    <dbReference type="NCBI Taxonomy" id="1229909"/>
    <lineage>
        <taxon>Archaea</taxon>
        <taxon>Nitrososphaerota</taxon>
        <taxon>Nitrososphaeria</taxon>
        <taxon>Nitrosopumilales</taxon>
        <taxon>Nitrosopumilaceae</taxon>
        <taxon>Nitrosopumilus</taxon>
    </lineage>
</organism>
<keyword evidence="2" id="KW-0804">Transcription</keyword>
<dbReference type="HOGENOM" id="CLU_043736_0_1_2"/>
<dbReference type="GO" id="GO:0097550">
    <property type="term" value="C:transcription preinitiation complex"/>
    <property type="evidence" value="ECO:0007669"/>
    <property type="project" value="TreeGrafter"/>
</dbReference>
<dbReference type="PATRIC" id="fig|1229909.8.peg.1239"/>
<dbReference type="AlphaFoldDB" id="K0BD10"/>
<keyword evidence="1" id="KW-0805">Transcription regulation</keyword>
<dbReference type="PANTHER" id="PTHR11618:SF13">
    <property type="entry name" value="TRANSCRIPTION INITIATION FACTOR IIB"/>
    <property type="match status" value="1"/>
</dbReference>
<evidence type="ECO:0000313" key="4">
    <source>
        <dbReference type="EMBL" id="AFS82932.1"/>
    </source>
</evidence>
<dbReference type="STRING" id="1229909.NSED_05650"/>
<dbReference type="PRINTS" id="PR00685">
    <property type="entry name" value="TIFACTORIIB"/>
</dbReference>
<dbReference type="InterPro" id="IPR013763">
    <property type="entry name" value="Cyclin-like_dom"/>
</dbReference>
<evidence type="ECO:0000256" key="1">
    <source>
        <dbReference type="ARBA" id="ARBA00023015"/>
    </source>
</evidence>
<dbReference type="Gene3D" id="1.10.472.170">
    <property type="match status" value="1"/>
</dbReference>
<accession>K0BD10</accession>
<proteinExistence type="predicted"/>
<dbReference type="PANTHER" id="PTHR11618">
    <property type="entry name" value="TRANSCRIPTION INITIATION FACTOR IIB-RELATED"/>
    <property type="match status" value="1"/>
</dbReference>
<keyword evidence="5" id="KW-1185">Reference proteome</keyword>
<evidence type="ECO:0000256" key="2">
    <source>
        <dbReference type="ARBA" id="ARBA00023163"/>
    </source>
</evidence>
<sequence>MLAELIHQKNCKKNKIITDTYTGEIACSNCGVVSLEKAVDTSTEAIGLTGEEYQTNSRVGMKTSLKMADRGLSTIMESQDKDATGKSLSNENKRMFYRLRMWDRNSRSAISIKSFQKAFTLLDGISSKLALPESVVEETAYLFRKIAAKKILAGRSTASMLCATVYITCRLTDTPRTLQDIANAGNIKKKNLQRIYRFLVKELDLYPEAYSPIEFVNRVSKAVQISEKTERLAFKILHISMKEKVSTSKNPMAMVAAAINLASLMNKEKVTQLKIAKISGISAVTIRNITNEIKEKVGGEINGKNL</sequence>